<dbReference type="RefSeq" id="XP_015466547.1">
    <property type="nucleotide sequence ID" value="XM_015612601.1"/>
</dbReference>
<dbReference type="PANTHER" id="PTHR12865">
    <property type="entry name" value="PHOSPHATIDYLINOSITOL 4-KINASE TYPE-II"/>
    <property type="match status" value="1"/>
</dbReference>
<dbReference type="PROSITE" id="PS50290">
    <property type="entry name" value="PI3_4_KINASE_3"/>
    <property type="match status" value="1"/>
</dbReference>
<evidence type="ECO:0000256" key="5">
    <source>
        <dbReference type="ARBA" id="ARBA00022840"/>
    </source>
</evidence>
<organism evidence="10 11">
    <name type="scientific">Debaryomyces fabryi</name>
    <dbReference type="NCBI Taxonomy" id="58627"/>
    <lineage>
        <taxon>Eukaryota</taxon>
        <taxon>Fungi</taxon>
        <taxon>Dikarya</taxon>
        <taxon>Ascomycota</taxon>
        <taxon>Saccharomycotina</taxon>
        <taxon>Pichiomycetes</taxon>
        <taxon>Debaryomycetaceae</taxon>
        <taxon>Debaryomyces</taxon>
    </lineage>
</organism>
<evidence type="ECO:0000256" key="3">
    <source>
        <dbReference type="ARBA" id="ARBA00022741"/>
    </source>
</evidence>
<evidence type="ECO:0000313" key="11">
    <source>
        <dbReference type="Proteomes" id="UP000054251"/>
    </source>
</evidence>
<dbReference type="GO" id="GO:0046854">
    <property type="term" value="P:phosphatidylinositol phosphate biosynthetic process"/>
    <property type="evidence" value="ECO:0007669"/>
    <property type="project" value="UniProtKB-UniRule"/>
</dbReference>
<feature type="domain" description="PI3K/PI4K catalytic" evidence="9">
    <location>
        <begin position="214"/>
        <end position="555"/>
    </location>
</feature>
<protein>
    <recommendedName>
        <fullName evidence="7">Phosphatidylinositol 4-kinase</fullName>
        <ecNumber evidence="7">2.7.1.67</ecNumber>
    </recommendedName>
</protein>
<dbReference type="GO" id="GO:0005768">
    <property type="term" value="C:endosome"/>
    <property type="evidence" value="ECO:0007669"/>
    <property type="project" value="UniProtKB-UniRule"/>
</dbReference>
<dbReference type="GO" id="GO:0000329">
    <property type="term" value="C:fungal-type vacuole membrane"/>
    <property type="evidence" value="ECO:0007669"/>
    <property type="project" value="TreeGrafter"/>
</dbReference>
<gene>
    <name evidence="10" type="ORF">AC631_03772</name>
</gene>
<dbReference type="GO" id="GO:0004430">
    <property type="term" value="F:1-phosphatidylinositol 4-kinase activity"/>
    <property type="evidence" value="ECO:0007669"/>
    <property type="project" value="UniProtKB-UniRule"/>
</dbReference>
<dbReference type="GO" id="GO:0005802">
    <property type="term" value="C:trans-Golgi network"/>
    <property type="evidence" value="ECO:0007669"/>
    <property type="project" value="TreeGrafter"/>
</dbReference>
<keyword evidence="5 7" id="KW-0067">ATP-binding</keyword>
<keyword evidence="3 7" id="KW-0547">Nucleotide-binding</keyword>
<reference evidence="10 11" key="1">
    <citation type="submission" date="2015-11" db="EMBL/GenBank/DDBJ databases">
        <title>The genome of Debaryomyces fabryi.</title>
        <authorList>
            <person name="Tafer H."/>
            <person name="Lopandic K."/>
        </authorList>
    </citation>
    <scope>NUCLEOTIDE SEQUENCE [LARGE SCALE GENOMIC DNA]</scope>
    <source>
        <strain evidence="10 11">CBS 789</strain>
    </source>
</reference>
<accession>A0A0V1PW01</accession>
<evidence type="ECO:0000259" key="9">
    <source>
        <dbReference type="PROSITE" id="PS50290"/>
    </source>
</evidence>
<dbReference type="GO" id="GO:0007032">
    <property type="term" value="P:endosome organization"/>
    <property type="evidence" value="ECO:0007669"/>
    <property type="project" value="TreeGrafter"/>
</dbReference>
<evidence type="ECO:0000256" key="6">
    <source>
        <dbReference type="ARBA" id="ARBA00023136"/>
    </source>
</evidence>
<keyword evidence="2 7" id="KW-0808">Transferase</keyword>
<dbReference type="InterPro" id="IPR000403">
    <property type="entry name" value="PI3/4_kinase_cat_dom"/>
</dbReference>
<dbReference type="InterPro" id="IPR018936">
    <property type="entry name" value="PI3/4_kinase_CS"/>
</dbReference>
<comment type="subcellular location">
    <subcellularLocation>
        <location evidence="7">Cell membrane</location>
        <topology evidence="7">Peripheral membrane protein</topology>
    </subcellularLocation>
    <subcellularLocation>
        <location evidence="7">Vacuole membrane</location>
        <topology evidence="7">Peripheral membrane protein</topology>
    </subcellularLocation>
</comment>
<dbReference type="OrthoDB" id="3349449at2759"/>
<dbReference type="PANTHER" id="PTHR12865:SF1">
    <property type="entry name" value="PHOSPHATIDYLINOSITOL 4-KINASE TYPE 2"/>
    <property type="match status" value="1"/>
</dbReference>
<comment type="catalytic activity">
    <reaction evidence="7">
        <text>a 1,2-diacyl-sn-glycero-3-phospho-(1D-myo-inositol) + ATP = a 1,2-diacyl-sn-glycero-3-phospho-(1D-myo-inositol 4-phosphate) + ADP + H(+)</text>
        <dbReference type="Rhea" id="RHEA:19877"/>
        <dbReference type="ChEBI" id="CHEBI:15378"/>
        <dbReference type="ChEBI" id="CHEBI:30616"/>
        <dbReference type="ChEBI" id="CHEBI:57880"/>
        <dbReference type="ChEBI" id="CHEBI:58178"/>
        <dbReference type="ChEBI" id="CHEBI:456216"/>
        <dbReference type="EC" id="2.7.1.67"/>
    </reaction>
</comment>
<keyword evidence="1 7" id="KW-1003">Cell membrane</keyword>
<comment type="similarity">
    <text evidence="7">Belongs to the PI3/PI4-kinase family.</text>
</comment>
<evidence type="ECO:0000256" key="2">
    <source>
        <dbReference type="ARBA" id="ARBA00022679"/>
    </source>
</evidence>
<dbReference type="InterPro" id="IPR039756">
    <property type="entry name" value="Lsb6/PI4K2"/>
</dbReference>
<sequence>MTKNDDYSENPKNLAENNEISGFQHLEDIKDSNPPKDQQQSPISNNHLKTISSYDSSILQYVPNLDSVVYPSSNNISKQSSRDGLQKLTMASPQKKLIRSKSQPFYSRSSETSISQLNKFTKSYIIPAAKWAYSPISNGKSKKEEYIPSYKIEYSVFKPLKNIRPVQSQSEYIFHWQRIIDEDLNESKYPDNYLNKDDFSNIVISVTDLIELDGFKPNRISQGSSGSYFIYNRRVYEGSQEIYRAGIFKPKDEEPYGPLSPKWTKWLHRTFFPCFFGRSCLIPNLGYVSEAAASILDQQLLSFIVPHTEIIHLKSSSFYYSYWDRHRAYSKLSPKIGSFQCFLKGYMEAQVWFQHFPIPNEISGLPEECEILVRHNESILDSHFKWNKKTLQQFREELEKLVILDYIMRNTDRGLDNWMIKIQWIEIKRSKSQRKMTPIIKIGAIDSGLAFPWKHPDEWRSFPFGWLFLPLSIIGQPFSMKTRNHYLPLLTSITWWEMTVKKLKEVFMQDADFKERMWKKQLSVLKGQAFNVVEVLKLSHAGPLELTRRETLLIRDDEMNIPELVDSDIMINAMQTSIYDLNNKPSIANNAPKLNMLNDLEPNEMSPLLPDNSSIRTTKSEPHFNMSGFEYNMNFNDDQRNNNIDEGGTNTKMVVIERLEKVKNKPPVFTWC</sequence>
<dbReference type="GeneID" id="26840781"/>
<comment type="cofactor">
    <cofactor evidence="7">
        <name>Mg(2+)</name>
        <dbReference type="ChEBI" id="CHEBI:18420"/>
    </cofactor>
    <cofactor evidence="7">
        <name>Mn(2+)</name>
        <dbReference type="ChEBI" id="CHEBI:29035"/>
    </cofactor>
</comment>
<feature type="region of interest" description="Disordered" evidence="8">
    <location>
        <begin position="1"/>
        <end position="21"/>
    </location>
</feature>
<dbReference type="GO" id="GO:0005886">
    <property type="term" value="C:plasma membrane"/>
    <property type="evidence" value="ECO:0007669"/>
    <property type="project" value="UniProtKB-SubCell"/>
</dbReference>
<dbReference type="EC" id="2.7.1.67" evidence="7"/>
<name>A0A0V1PW01_9ASCO</name>
<dbReference type="Pfam" id="PF00454">
    <property type="entry name" value="PI3_PI4_kinase"/>
    <property type="match status" value="1"/>
</dbReference>
<dbReference type="EMBL" id="LMYN01000087">
    <property type="protein sequence ID" value="KSA00445.1"/>
    <property type="molecule type" value="Genomic_DNA"/>
</dbReference>
<evidence type="ECO:0000256" key="1">
    <source>
        <dbReference type="ARBA" id="ARBA00022475"/>
    </source>
</evidence>
<dbReference type="GO" id="GO:0007030">
    <property type="term" value="P:Golgi organization"/>
    <property type="evidence" value="ECO:0007669"/>
    <property type="project" value="TreeGrafter"/>
</dbReference>
<proteinExistence type="inferred from homology"/>
<dbReference type="Proteomes" id="UP000054251">
    <property type="component" value="Unassembled WGS sequence"/>
</dbReference>
<dbReference type="GO" id="GO:0005524">
    <property type="term" value="F:ATP binding"/>
    <property type="evidence" value="ECO:0007669"/>
    <property type="project" value="UniProtKB-UniRule"/>
</dbReference>
<keyword evidence="4 7" id="KW-0418">Kinase</keyword>
<evidence type="ECO:0000313" key="10">
    <source>
        <dbReference type="EMBL" id="KSA00445.1"/>
    </source>
</evidence>
<comment type="caution">
    <text evidence="10">The sequence shown here is derived from an EMBL/GenBank/DDBJ whole genome shotgun (WGS) entry which is preliminary data.</text>
</comment>
<dbReference type="AlphaFoldDB" id="A0A0V1PW01"/>
<keyword evidence="11" id="KW-1185">Reference proteome</keyword>
<evidence type="ECO:0000256" key="8">
    <source>
        <dbReference type="SAM" id="MobiDB-lite"/>
    </source>
</evidence>
<evidence type="ECO:0000256" key="4">
    <source>
        <dbReference type="ARBA" id="ARBA00022777"/>
    </source>
</evidence>
<dbReference type="PROSITE" id="PS00916">
    <property type="entry name" value="PI3_4_KINASE_2"/>
    <property type="match status" value="1"/>
</dbReference>
<evidence type="ECO:0000256" key="7">
    <source>
        <dbReference type="RuleBase" id="RU367084"/>
    </source>
</evidence>
<keyword evidence="6" id="KW-0472">Membrane</keyword>